<evidence type="ECO:0000256" key="9">
    <source>
        <dbReference type="PROSITE-ProRule" id="PRU10141"/>
    </source>
</evidence>
<sequence length="697" mass="75576">MLKEGIFLGKRYEILDRIGSGGMADVYKGKDHKLNRYVAIKVLKSDFRSDETFIKKFLSEAQAAAGLMHPNVVNVYDVGQDRGVYYMVMELVEGITLKEYIEKKGRLSAKETISISIQMVTGIQAAHNQHIIHRDIKPQNIIISKDGKVKVTDFGIARATTSSNTISTSVMGSVHYTSPEQARGGVVDEKSDIYSAGISMYEMVTGHVPFDGESTVTVAIKHLQEEIISPIVEVPDTPKSLEKIILKCTQKSPMYRYQNCEELLLDLKRALVDPQGGFISNGSKVNNVDETVVMDTQEIARVQNRDYDGEDYDDPDESYDDEEYDEDSYDRRNRREDGRKGKKEEVDPQMKKVTKILMIVVAVIVAIGVIFGISKAVGGFMPDKVVTEEKEKKVSVPDIRGMTEEEARKALTKKNIGYQSAGQVASDKYEKGEIAEQDPKPGEKVKENSTVTVKISSGPAEKTAKVPDVTGKSEADAQKQLEDKGFVVASETDYSDSVPQGYVISTNPTAGTEWAEGNTVTMVVSMGKEKISVPNVSGVDPDSAQTTLQGVGLTLGSESSSEYSDEYEEGTIIRTVPAAGEQVEKGTTVNYVLSKGKKTETVEVPTLSGLTRSQAEAKLSGLGLTANVTESYDSTVTKGYVISQSVTPGSQIEKGATVDIVVSLGPENVTPDPPTDGDNNNGNDSGSNGGSSSGANH</sequence>
<organism evidence="14 15">
    <name type="scientific">Mediterraneibacter gnavus</name>
    <name type="common">Ruminococcus gnavus</name>
    <dbReference type="NCBI Taxonomy" id="33038"/>
    <lineage>
        <taxon>Bacteria</taxon>
        <taxon>Bacillati</taxon>
        <taxon>Bacillota</taxon>
        <taxon>Clostridia</taxon>
        <taxon>Lachnospirales</taxon>
        <taxon>Lachnospiraceae</taxon>
        <taxon>Mediterraneibacter</taxon>
    </lineage>
</organism>
<evidence type="ECO:0000259" key="12">
    <source>
        <dbReference type="PROSITE" id="PS50011"/>
    </source>
</evidence>
<feature type="compositionally biased region" description="Basic and acidic residues" evidence="10">
    <location>
        <begin position="329"/>
        <end position="347"/>
    </location>
</feature>
<feature type="binding site" evidence="9">
    <location>
        <position position="41"/>
    </location>
    <ligand>
        <name>ATP</name>
        <dbReference type="ChEBI" id="CHEBI:30616"/>
    </ligand>
</feature>
<dbReference type="PANTHER" id="PTHR43289">
    <property type="entry name" value="MITOGEN-ACTIVATED PROTEIN KINASE KINASE KINASE 20-RELATED"/>
    <property type="match status" value="1"/>
</dbReference>
<dbReference type="PROSITE" id="PS51178">
    <property type="entry name" value="PASTA"/>
    <property type="match status" value="4"/>
</dbReference>
<dbReference type="SUPFAM" id="SSF54184">
    <property type="entry name" value="Penicillin-binding protein 2x (pbp-2x), c-terminal domain"/>
    <property type="match status" value="1"/>
</dbReference>
<dbReference type="Pfam" id="PF00069">
    <property type="entry name" value="Pkinase"/>
    <property type="match status" value="1"/>
</dbReference>
<feature type="compositionally biased region" description="Acidic residues" evidence="10">
    <location>
        <begin position="308"/>
        <end position="328"/>
    </location>
</feature>
<dbReference type="GO" id="GO:0005524">
    <property type="term" value="F:ATP binding"/>
    <property type="evidence" value="ECO:0007669"/>
    <property type="project" value="UniProtKB-UniRule"/>
</dbReference>
<dbReference type="AlphaFoldDB" id="A0A2N5NER5"/>
<evidence type="ECO:0000256" key="7">
    <source>
        <dbReference type="ARBA" id="ARBA00047899"/>
    </source>
</evidence>
<evidence type="ECO:0000256" key="11">
    <source>
        <dbReference type="SAM" id="Phobius"/>
    </source>
</evidence>
<dbReference type="Gene3D" id="3.30.200.20">
    <property type="entry name" value="Phosphorylase Kinase, domain 1"/>
    <property type="match status" value="1"/>
</dbReference>
<dbReference type="CDD" id="cd06577">
    <property type="entry name" value="PASTA_pknB"/>
    <property type="match status" value="4"/>
</dbReference>
<evidence type="ECO:0000256" key="3">
    <source>
        <dbReference type="ARBA" id="ARBA00022679"/>
    </source>
</evidence>
<reference evidence="14 15" key="1">
    <citation type="journal article" date="2017" name="Genome Med.">
        <title>A novel Ruminococcus gnavus clade enriched in inflammatory bowel disease patients.</title>
        <authorList>
            <person name="Hall A.B."/>
            <person name="Yassour M."/>
            <person name="Sauk J."/>
            <person name="Garner A."/>
            <person name="Jiang X."/>
            <person name="Arthur T."/>
            <person name="Lagoudas G.K."/>
            <person name="Vatanen T."/>
            <person name="Fornelos N."/>
            <person name="Wilson R."/>
            <person name="Bertha M."/>
            <person name="Cohen M."/>
            <person name="Garber J."/>
            <person name="Khalili H."/>
            <person name="Gevers D."/>
            <person name="Ananthakrishnan A.N."/>
            <person name="Kugathasan S."/>
            <person name="Lander E.S."/>
            <person name="Blainey P."/>
            <person name="Vlamakis H."/>
            <person name="Xavier R.J."/>
            <person name="Huttenhower C."/>
        </authorList>
    </citation>
    <scope>NUCLEOTIDE SEQUENCE [LARGE SCALE GENOMIC DNA]</scope>
    <source>
        <strain evidence="14 15">RJX1118</strain>
    </source>
</reference>
<feature type="domain" description="PASTA" evidence="13">
    <location>
        <begin position="598"/>
        <end position="664"/>
    </location>
</feature>
<comment type="catalytic activity">
    <reaction evidence="7">
        <text>L-threonyl-[protein] + ATP = O-phospho-L-threonyl-[protein] + ADP + H(+)</text>
        <dbReference type="Rhea" id="RHEA:46608"/>
        <dbReference type="Rhea" id="RHEA-COMP:11060"/>
        <dbReference type="Rhea" id="RHEA-COMP:11605"/>
        <dbReference type="ChEBI" id="CHEBI:15378"/>
        <dbReference type="ChEBI" id="CHEBI:30013"/>
        <dbReference type="ChEBI" id="CHEBI:30616"/>
        <dbReference type="ChEBI" id="CHEBI:61977"/>
        <dbReference type="ChEBI" id="CHEBI:456216"/>
        <dbReference type="EC" id="2.7.11.1"/>
    </reaction>
</comment>
<keyword evidence="3" id="KW-0808">Transferase</keyword>
<dbReference type="PROSITE" id="PS00108">
    <property type="entry name" value="PROTEIN_KINASE_ST"/>
    <property type="match status" value="1"/>
</dbReference>
<feature type="region of interest" description="Disordered" evidence="10">
    <location>
        <begin position="663"/>
        <end position="697"/>
    </location>
</feature>
<dbReference type="PANTHER" id="PTHR43289:SF34">
    <property type="entry name" value="SERINE_THREONINE-PROTEIN KINASE YBDM-RELATED"/>
    <property type="match status" value="1"/>
</dbReference>
<feature type="compositionally biased region" description="Low complexity" evidence="10">
    <location>
        <begin position="676"/>
        <end position="686"/>
    </location>
</feature>
<dbReference type="PROSITE" id="PS00107">
    <property type="entry name" value="PROTEIN_KINASE_ATP"/>
    <property type="match status" value="1"/>
</dbReference>
<feature type="region of interest" description="Disordered" evidence="10">
    <location>
        <begin position="299"/>
        <end position="347"/>
    </location>
</feature>
<keyword evidence="11" id="KW-0472">Membrane</keyword>
<dbReference type="CDD" id="cd14014">
    <property type="entry name" value="STKc_PknB_like"/>
    <property type="match status" value="1"/>
</dbReference>
<gene>
    <name evidence="14" type="ORF">CDL18_13980</name>
</gene>
<dbReference type="Pfam" id="PF03793">
    <property type="entry name" value="PASTA"/>
    <property type="match status" value="4"/>
</dbReference>
<feature type="domain" description="Protein kinase" evidence="12">
    <location>
        <begin position="12"/>
        <end position="272"/>
    </location>
</feature>
<evidence type="ECO:0000313" key="14">
    <source>
        <dbReference type="EMBL" id="PLT52736.1"/>
    </source>
</evidence>
<dbReference type="InterPro" id="IPR000719">
    <property type="entry name" value="Prot_kinase_dom"/>
</dbReference>
<protein>
    <recommendedName>
        <fullName evidence="1">non-specific serine/threonine protein kinase</fullName>
        <ecNumber evidence="1">2.7.11.1</ecNumber>
    </recommendedName>
</protein>
<evidence type="ECO:0000256" key="8">
    <source>
        <dbReference type="ARBA" id="ARBA00048679"/>
    </source>
</evidence>
<evidence type="ECO:0000256" key="6">
    <source>
        <dbReference type="ARBA" id="ARBA00022840"/>
    </source>
</evidence>
<feature type="compositionally biased region" description="Gly residues" evidence="10">
    <location>
        <begin position="687"/>
        <end position="697"/>
    </location>
</feature>
<dbReference type="Gene3D" id="1.10.510.10">
    <property type="entry name" value="Transferase(Phosphotransferase) domain 1"/>
    <property type="match status" value="1"/>
</dbReference>
<feature type="domain" description="PASTA" evidence="13">
    <location>
        <begin position="527"/>
        <end position="595"/>
    </location>
</feature>
<feature type="domain" description="PASTA" evidence="13">
    <location>
        <begin position="460"/>
        <end position="526"/>
    </location>
</feature>
<comment type="caution">
    <text evidence="14">The sequence shown here is derived from an EMBL/GenBank/DDBJ whole genome shotgun (WGS) entry which is preliminary data.</text>
</comment>
<dbReference type="InterPro" id="IPR005543">
    <property type="entry name" value="PASTA_dom"/>
</dbReference>
<dbReference type="NCBIfam" id="NF033483">
    <property type="entry name" value="PknB_PASTA_kin"/>
    <property type="match status" value="1"/>
</dbReference>
<dbReference type="SMART" id="SM00740">
    <property type="entry name" value="PASTA"/>
    <property type="match status" value="4"/>
</dbReference>
<evidence type="ECO:0000259" key="13">
    <source>
        <dbReference type="PROSITE" id="PS51178"/>
    </source>
</evidence>
<dbReference type="InterPro" id="IPR011009">
    <property type="entry name" value="Kinase-like_dom_sf"/>
</dbReference>
<dbReference type="EMBL" id="NIHM01000026">
    <property type="protein sequence ID" value="PLT52736.1"/>
    <property type="molecule type" value="Genomic_DNA"/>
</dbReference>
<keyword evidence="11" id="KW-0812">Transmembrane</keyword>
<feature type="region of interest" description="Disordered" evidence="10">
    <location>
        <begin position="422"/>
        <end position="470"/>
    </location>
</feature>
<comment type="catalytic activity">
    <reaction evidence="8">
        <text>L-seryl-[protein] + ATP = O-phospho-L-seryl-[protein] + ADP + H(+)</text>
        <dbReference type="Rhea" id="RHEA:17989"/>
        <dbReference type="Rhea" id="RHEA-COMP:9863"/>
        <dbReference type="Rhea" id="RHEA-COMP:11604"/>
        <dbReference type="ChEBI" id="CHEBI:15378"/>
        <dbReference type="ChEBI" id="CHEBI:29999"/>
        <dbReference type="ChEBI" id="CHEBI:30616"/>
        <dbReference type="ChEBI" id="CHEBI:83421"/>
        <dbReference type="ChEBI" id="CHEBI:456216"/>
        <dbReference type="EC" id="2.7.11.1"/>
    </reaction>
</comment>
<dbReference type="PROSITE" id="PS50011">
    <property type="entry name" value="PROTEIN_KINASE_DOM"/>
    <property type="match status" value="1"/>
</dbReference>
<feature type="compositionally biased region" description="Basic and acidic residues" evidence="10">
    <location>
        <begin position="427"/>
        <end position="447"/>
    </location>
</feature>
<keyword evidence="6 9" id="KW-0067">ATP-binding</keyword>
<feature type="transmembrane region" description="Helical" evidence="11">
    <location>
        <begin position="356"/>
        <end position="374"/>
    </location>
</feature>
<dbReference type="SMART" id="SM00220">
    <property type="entry name" value="S_TKc"/>
    <property type="match status" value="1"/>
</dbReference>
<evidence type="ECO:0000313" key="15">
    <source>
        <dbReference type="Proteomes" id="UP000234849"/>
    </source>
</evidence>
<dbReference type="Proteomes" id="UP000234849">
    <property type="component" value="Unassembled WGS sequence"/>
</dbReference>
<evidence type="ECO:0000256" key="2">
    <source>
        <dbReference type="ARBA" id="ARBA00022527"/>
    </source>
</evidence>
<keyword evidence="4 9" id="KW-0547">Nucleotide-binding</keyword>
<evidence type="ECO:0000256" key="4">
    <source>
        <dbReference type="ARBA" id="ARBA00022741"/>
    </source>
</evidence>
<keyword evidence="2 14" id="KW-0723">Serine/threonine-protein kinase</keyword>
<dbReference type="FunFam" id="1.10.510.10:FF:000021">
    <property type="entry name" value="Serine/threonine protein kinase"/>
    <property type="match status" value="1"/>
</dbReference>
<name>A0A2N5NER5_MEDGN</name>
<keyword evidence="11" id="KW-1133">Transmembrane helix</keyword>
<evidence type="ECO:0000256" key="10">
    <source>
        <dbReference type="SAM" id="MobiDB-lite"/>
    </source>
</evidence>
<accession>A0A2N5NER5</accession>
<dbReference type="FunFam" id="3.30.200.20:FF:000035">
    <property type="entry name" value="Serine/threonine protein kinase Stk1"/>
    <property type="match status" value="1"/>
</dbReference>
<proteinExistence type="predicted"/>
<keyword evidence="5 14" id="KW-0418">Kinase</keyword>
<dbReference type="SUPFAM" id="SSF56112">
    <property type="entry name" value="Protein kinase-like (PK-like)"/>
    <property type="match status" value="1"/>
</dbReference>
<dbReference type="EC" id="2.7.11.1" evidence="1"/>
<evidence type="ECO:0000256" key="1">
    <source>
        <dbReference type="ARBA" id="ARBA00012513"/>
    </source>
</evidence>
<dbReference type="Gene3D" id="3.30.10.20">
    <property type="match status" value="4"/>
</dbReference>
<dbReference type="InterPro" id="IPR017441">
    <property type="entry name" value="Protein_kinase_ATP_BS"/>
</dbReference>
<dbReference type="GO" id="GO:0004674">
    <property type="term" value="F:protein serine/threonine kinase activity"/>
    <property type="evidence" value="ECO:0007669"/>
    <property type="project" value="UniProtKB-KW"/>
</dbReference>
<feature type="domain" description="PASTA" evidence="13">
    <location>
        <begin position="390"/>
        <end position="457"/>
    </location>
</feature>
<evidence type="ECO:0000256" key="5">
    <source>
        <dbReference type="ARBA" id="ARBA00022777"/>
    </source>
</evidence>
<dbReference type="RefSeq" id="WP_101880221.1">
    <property type="nucleotide sequence ID" value="NZ_NIHM01000026.1"/>
</dbReference>
<dbReference type="InterPro" id="IPR008271">
    <property type="entry name" value="Ser/Thr_kinase_AS"/>
</dbReference>